<proteinExistence type="predicted"/>
<reference evidence="2" key="1">
    <citation type="submission" date="2020-12" db="EMBL/GenBank/DDBJ databases">
        <title>Taurinivorans muris gen. nov., sp. nov., fundamental and realized metabolic niche of a ubiquitous sulfidogenic bacterium in the murine intestine.</title>
        <authorList>
            <person name="Ye H."/>
            <person name="Hanson B.T."/>
            <person name="Loy A."/>
        </authorList>
    </citation>
    <scope>NUCLEOTIDE SEQUENCE</scope>
    <source>
        <strain evidence="2">LT0009</strain>
    </source>
</reference>
<feature type="transmembrane region" description="Helical" evidence="1">
    <location>
        <begin position="136"/>
        <end position="156"/>
    </location>
</feature>
<evidence type="ECO:0000313" key="2">
    <source>
        <dbReference type="EMBL" id="UWX06691.1"/>
    </source>
</evidence>
<dbReference type="PANTHER" id="PTHR42867:SF1">
    <property type="entry name" value="MEMBRANE PROTEIN-RELATED"/>
    <property type="match status" value="1"/>
</dbReference>
<sequence>MFYKFTTHIGGQAVMGGLIMRNYERYVLAVRNSGNEIVVERHTWYSLSKHPVLRKTFIRGFPILLETLINGIKALNRSAELIESTPKKNTPMQMFFSLVSATLLAVLLFVIIPHFFAFAMEHIGLGGSIDSLSFHIWDGLFKIFLFLGYIYLISFIPEIKAVLQYHGAEHKVISCYENELTVCAENAKRCTRLHPRCGTSFILFVLLLAIIVHSIFVPLILFFPLLKNSAIMHSVVILFKIILIIPISAFAYELIRASAKRTANIFLKILSVPGLALQILTTREPSMEQLEVAVIALKEVLQDNPQNFITAPYRIIENKG</sequence>
<feature type="transmembrane region" description="Helical" evidence="1">
    <location>
        <begin position="201"/>
        <end position="225"/>
    </location>
</feature>
<evidence type="ECO:0000256" key="1">
    <source>
        <dbReference type="SAM" id="Phobius"/>
    </source>
</evidence>
<gene>
    <name evidence="2" type="ORF">JBF11_00200</name>
</gene>
<dbReference type="Pfam" id="PF07136">
    <property type="entry name" value="DUF1385"/>
    <property type="match status" value="1"/>
</dbReference>
<organism evidence="2 3">
    <name type="scientific">Taurinivorans muris</name>
    <dbReference type="NCBI Taxonomy" id="2787751"/>
    <lineage>
        <taxon>Bacteria</taxon>
        <taxon>Pseudomonadati</taxon>
        <taxon>Thermodesulfobacteriota</taxon>
        <taxon>Desulfovibrionia</taxon>
        <taxon>Desulfovibrionales</taxon>
        <taxon>Desulfovibrionaceae</taxon>
        <taxon>Taurinivorans</taxon>
    </lineage>
</organism>
<keyword evidence="1" id="KW-0472">Membrane</keyword>
<dbReference type="InterPro" id="IPR010787">
    <property type="entry name" value="DUF1385"/>
</dbReference>
<feature type="transmembrane region" description="Helical" evidence="1">
    <location>
        <begin position="231"/>
        <end position="252"/>
    </location>
</feature>
<protein>
    <submittedName>
        <fullName evidence="2">DUF1385 domain-containing protein</fullName>
    </submittedName>
</protein>
<keyword evidence="3" id="KW-1185">Reference proteome</keyword>
<feature type="transmembrane region" description="Helical" evidence="1">
    <location>
        <begin position="95"/>
        <end position="116"/>
    </location>
</feature>
<dbReference type="PANTHER" id="PTHR42867">
    <property type="entry name" value="MEMBRANE PROTEIN-RELATED"/>
    <property type="match status" value="1"/>
</dbReference>
<evidence type="ECO:0000313" key="3">
    <source>
        <dbReference type="Proteomes" id="UP001058120"/>
    </source>
</evidence>
<keyword evidence="1" id="KW-1133">Transmembrane helix</keyword>
<dbReference type="EMBL" id="CP065938">
    <property type="protein sequence ID" value="UWX06691.1"/>
    <property type="molecule type" value="Genomic_DNA"/>
</dbReference>
<keyword evidence="1" id="KW-0812">Transmembrane</keyword>
<accession>A0ABY5Y4A1</accession>
<name>A0ABY5Y4A1_9BACT</name>
<dbReference type="Proteomes" id="UP001058120">
    <property type="component" value="Chromosome"/>
</dbReference>